<evidence type="ECO:0000313" key="3">
    <source>
        <dbReference type="Proteomes" id="UP001176941"/>
    </source>
</evidence>
<gene>
    <name evidence="2" type="ORF">MRATA1EN1_LOCUS4406</name>
</gene>
<feature type="region of interest" description="Disordered" evidence="1">
    <location>
        <begin position="1"/>
        <end position="34"/>
    </location>
</feature>
<evidence type="ECO:0000256" key="1">
    <source>
        <dbReference type="SAM" id="MobiDB-lite"/>
    </source>
</evidence>
<sequence length="134" mass="15110">MRSGGPTAQQAVSAAHMDRRSRRHPARPDGLLWGREDPLRMRSCTPVWELRTDSGSRCDTPELPRDFNCALHPNCTQHPNWAQHPQLPVVVMPHSLTYRAVSLVAVSFVEAPNQHPFRDLSRTVFPSEMQAPVP</sequence>
<dbReference type="Proteomes" id="UP001176941">
    <property type="component" value="Chromosome 12"/>
</dbReference>
<organism evidence="2 3">
    <name type="scientific">Rangifer tarandus platyrhynchus</name>
    <name type="common">Svalbard reindeer</name>
    <dbReference type="NCBI Taxonomy" id="3082113"/>
    <lineage>
        <taxon>Eukaryota</taxon>
        <taxon>Metazoa</taxon>
        <taxon>Chordata</taxon>
        <taxon>Craniata</taxon>
        <taxon>Vertebrata</taxon>
        <taxon>Euteleostomi</taxon>
        <taxon>Mammalia</taxon>
        <taxon>Eutheria</taxon>
        <taxon>Laurasiatheria</taxon>
        <taxon>Artiodactyla</taxon>
        <taxon>Ruminantia</taxon>
        <taxon>Pecora</taxon>
        <taxon>Cervidae</taxon>
        <taxon>Odocoileinae</taxon>
        <taxon>Rangifer</taxon>
    </lineage>
</organism>
<protein>
    <submittedName>
        <fullName evidence="2">Uncharacterized protein</fullName>
    </submittedName>
</protein>
<name>A0ABN8Y6K8_RANTA</name>
<accession>A0ABN8Y6K8</accession>
<reference evidence="2" key="1">
    <citation type="submission" date="2023-04" db="EMBL/GenBank/DDBJ databases">
        <authorList>
            <consortium name="ELIXIR-Norway"/>
        </authorList>
    </citation>
    <scope>NUCLEOTIDE SEQUENCE [LARGE SCALE GENOMIC DNA]</scope>
</reference>
<proteinExistence type="predicted"/>
<dbReference type="EMBL" id="OX459948">
    <property type="protein sequence ID" value="CAI9155444.1"/>
    <property type="molecule type" value="Genomic_DNA"/>
</dbReference>
<evidence type="ECO:0000313" key="2">
    <source>
        <dbReference type="EMBL" id="CAI9155444.1"/>
    </source>
</evidence>
<feature type="compositionally biased region" description="Polar residues" evidence="1">
    <location>
        <begin position="1"/>
        <end position="12"/>
    </location>
</feature>
<keyword evidence="3" id="KW-1185">Reference proteome</keyword>